<name>A0ABW1IML8_9BACL</name>
<dbReference type="EMBL" id="JBHSQV010000036">
    <property type="protein sequence ID" value="MFC5986275.1"/>
    <property type="molecule type" value="Genomic_DNA"/>
</dbReference>
<evidence type="ECO:0000256" key="9">
    <source>
        <dbReference type="ARBA" id="ARBA00022722"/>
    </source>
</evidence>
<evidence type="ECO:0000256" key="14">
    <source>
        <dbReference type="HAMAP-Rule" id="MF_00052"/>
    </source>
</evidence>
<sequence>MHRERNDIMLSYEQELWNRGLVHIAGIDEVGRGCLFGDVVAAAVVLPSSFVCEDIQDSKKLSEKKRDALYDIIQEQALAIGIGRVAAEEIDRINIKQAARLAMQKALRQMEIVPDYLLIDAERIETDIPQLSIVKGDSLSQSIAAASIIAKVTRDRLCVHWDQLYPQYGIAKHKGYATKEHREAIRTYGPCPLHRTSFLNNILAEQQTLF</sequence>
<dbReference type="PANTHER" id="PTHR10954">
    <property type="entry name" value="RIBONUCLEASE H2 SUBUNIT A"/>
    <property type="match status" value="1"/>
</dbReference>
<evidence type="ECO:0000313" key="18">
    <source>
        <dbReference type="EMBL" id="MFC5986275.1"/>
    </source>
</evidence>
<dbReference type="Proteomes" id="UP001596250">
    <property type="component" value="Unassembled WGS sequence"/>
</dbReference>
<dbReference type="RefSeq" id="WP_379893689.1">
    <property type="nucleotide sequence ID" value="NZ_CBCSCT010000001.1"/>
</dbReference>
<evidence type="ECO:0000256" key="8">
    <source>
        <dbReference type="ARBA" id="ARBA00022490"/>
    </source>
</evidence>
<dbReference type="Gene3D" id="3.30.420.10">
    <property type="entry name" value="Ribonuclease H-like superfamily/Ribonuclease H"/>
    <property type="match status" value="1"/>
</dbReference>
<comment type="caution">
    <text evidence="18">The sequence shown here is derived from an EMBL/GenBank/DDBJ whole genome shotgun (WGS) entry which is preliminary data.</text>
</comment>
<dbReference type="GO" id="GO:0004523">
    <property type="term" value="F:RNA-DNA hybrid ribonuclease activity"/>
    <property type="evidence" value="ECO:0007669"/>
    <property type="project" value="UniProtKB-EC"/>
</dbReference>
<dbReference type="EC" id="3.1.26.4" evidence="6 14"/>
<comment type="subcellular location">
    <subcellularLocation>
        <location evidence="4 14">Cytoplasm</location>
    </subcellularLocation>
</comment>
<keyword evidence="10 14" id="KW-0479">Metal-binding</keyword>
<evidence type="ECO:0000256" key="12">
    <source>
        <dbReference type="ARBA" id="ARBA00022801"/>
    </source>
</evidence>
<dbReference type="NCBIfam" id="NF000595">
    <property type="entry name" value="PRK00015.1-3"/>
    <property type="match status" value="1"/>
</dbReference>
<dbReference type="CDD" id="cd07182">
    <property type="entry name" value="RNase_HII_bacteria_HII_like"/>
    <property type="match status" value="1"/>
</dbReference>
<dbReference type="InterPro" id="IPR001352">
    <property type="entry name" value="RNase_HII/HIII"/>
</dbReference>
<comment type="function">
    <text evidence="3 14 16">Endonuclease that specifically degrades the RNA of RNA-DNA hybrids.</text>
</comment>
<keyword evidence="12 14" id="KW-0378">Hydrolase</keyword>
<dbReference type="SUPFAM" id="SSF53098">
    <property type="entry name" value="Ribonuclease H-like"/>
    <property type="match status" value="1"/>
</dbReference>
<proteinExistence type="inferred from homology"/>
<comment type="similarity">
    <text evidence="5 14 16">Belongs to the RNase HII family.</text>
</comment>
<evidence type="ECO:0000256" key="7">
    <source>
        <dbReference type="ARBA" id="ARBA00019179"/>
    </source>
</evidence>
<dbReference type="NCBIfam" id="NF000594">
    <property type="entry name" value="PRK00015.1-1"/>
    <property type="match status" value="1"/>
</dbReference>
<dbReference type="InterPro" id="IPR022898">
    <property type="entry name" value="RNase_HII"/>
</dbReference>
<evidence type="ECO:0000256" key="3">
    <source>
        <dbReference type="ARBA" id="ARBA00004065"/>
    </source>
</evidence>
<keyword evidence="9 14" id="KW-0540">Nuclease</keyword>
<evidence type="ECO:0000256" key="11">
    <source>
        <dbReference type="ARBA" id="ARBA00022759"/>
    </source>
</evidence>
<evidence type="ECO:0000256" key="6">
    <source>
        <dbReference type="ARBA" id="ARBA00012180"/>
    </source>
</evidence>
<dbReference type="Pfam" id="PF01351">
    <property type="entry name" value="RNase_HII"/>
    <property type="match status" value="1"/>
</dbReference>
<feature type="binding site" evidence="14 15">
    <location>
        <position position="28"/>
    </location>
    <ligand>
        <name>a divalent metal cation</name>
        <dbReference type="ChEBI" id="CHEBI:60240"/>
    </ligand>
</feature>
<dbReference type="PROSITE" id="PS51975">
    <property type="entry name" value="RNASE_H_2"/>
    <property type="match status" value="1"/>
</dbReference>
<evidence type="ECO:0000259" key="17">
    <source>
        <dbReference type="PROSITE" id="PS51975"/>
    </source>
</evidence>
<protein>
    <recommendedName>
        <fullName evidence="7 14">Ribonuclease HII</fullName>
        <shortName evidence="14">RNase HII</shortName>
        <ecNumber evidence="6 14">3.1.26.4</ecNumber>
    </recommendedName>
</protein>
<keyword evidence="11 14" id="KW-0255">Endonuclease</keyword>
<feature type="binding site" evidence="14 15">
    <location>
        <position position="120"/>
    </location>
    <ligand>
        <name>a divalent metal cation</name>
        <dbReference type="ChEBI" id="CHEBI:60240"/>
    </ligand>
</feature>
<comment type="cofactor">
    <cofactor evidence="2">
        <name>Mg(2+)</name>
        <dbReference type="ChEBI" id="CHEBI:18420"/>
    </cofactor>
</comment>
<comment type="catalytic activity">
    <reaction evidence="1 14 15 16">
        <text>Endonucleolytic cleavage to 5'-phosphomonoester.</text>
        <dbReference type="EC" id="3.1.26.4"/>
    </reaction>
</comment>
<dbReference type="PANTHER" id="PTHR10954:SF18">
    <property type="entry name" value="RIBONUCLEASE HII"/>
    <property type="match status" value="1"/>
</dbReference>
<reference evidence="19" key="1">
    <citation type="journal article" date="2019" name="Int. J. Syst. Evol. Microbiol.">
        <title>The Global Catalogue of Microorganisms (GCM) 10K type strain sequencing project: providing services to taxonomists for standard genome sequencing and annotation.</title>
        <authorList>
            <consortium name="The Broad Institute Genomics Platform"/>
            <consortium name="The Broad Institute Genome Sequencing Center for Infectious Disease"/>
            <person name="Wu L."/>
            <person name="Ma J."/>
        </authorList>
    </citation>
    <scope>NUCLEOTIDE SEQUENCE [LARGE SCALE GENOMIC DNA]</scope>
    <source>
        <strain evidence="19">CCM 8749</strain>
    </source>
</reference>
<comment type="cofactor">
    <cofactor evidence="14 15">
        <name>Mn(2+)</name>
        <dbReference type="ChEBI" id="CHEBI:29035"/>
    </cofactor>
    <cofactor evidence="14 15">
        <name>Mg(2+)</name>
        <dbReference type="ChEBI" id="CHEBI:18420"/>
    </cofactor>
    <text evidence="14 15">Manganese or magnesium. Binds 1 divalent metal ion per monomer in the absence of substrate. May bind a second metal ion after substrate binding.</text>
</comment>
<evidence type="ECO:0000256" key="16">
    <source>
        <dbReference type="RuleBase" id="RU003515"/>
    </source>
</evidence>
<feature type="domain" description="RNase H type-2" evidence="17">
    <location>
        <begin position="22"/>
        <end position="210"/>
    </location>
</feature>
<evidence type="ECO:0000313" key="19">
    <source>
        <dbReference type="Proteomes" id="UP001596250"/>
    </source>
</evidence>
<evidence type="ECO:0000256" key="13">
    <source>
        <dbReference type="ARBA" id="ARBA00023211"/>
    </source>
</evidence>
<evidence type="ECO:0000256" key="4">
    <source>
        <dbReference type="ARBA" id="ARBA00004496"/>
    </source>
</evidence>
<organism evidence="18 19">
    <name type="scientific">Marinicrinis lubricantis</name>
    <dbReference type="NCBI Taxonomy" id="2086470"/>
    <lineage>
        <taxon>Bacteria</taxon>
        <taxon>Bacillati</taxon>
        <taxon>Bacillota</taxon>
        <taxon>Bacilli</taxon>
        <taxon>Bacillales</taxon>
        <taxon>Paenibacillaceae</taxon>
    </lineage>
</organism>
<evidence type="ECO:0000256" key="2">
    <source>
        <dbReference type="ARBA" id="ARBA00001946"/>
    </source>
</evidence>
<feature type="binding site" evidence="14 15">
    <location>
        <position position="29"/>
    </location>
    <ligand>
        <name>a divalent metal cation</name>
        <dbReference type="ChEBI" id="CHEBI:60240"/>
    </ligand>
</feature>
<keyword evidence="19" id="KW-1185">Reference proteome</keyword>
<accession>A0ABW1IML8</accession>
<evidence type="ECO:0000256" key="5">
    <source>
        <dbReference type="ARBA" id="ARBA00007383"/>
    </source>
</evidence>
<keyword evidence="8 14" id="KW-0963">Cytoplasm</keyword>
<evidence type="ECO:0000256" key="1">
    <source>
        <dbReference type="ARBA" id="ARBA00000077"/>
    </source>
</evidence>
<dbReference type="InterPro" id="IPR036397">
    <property type="entry name" value="RNaseH_sf"/>
</dbReference>
<gene>
    <name evidence="14" type="primary">rnhB</name>
    <name evidence="18" type="ORF">ACFPXP_07485</name>
</gene>
<evidence type="ECO:0000256" key="10">
    <source>
        <dbReference type="ARBA" id="ARBA00022723"/>
    </source>
</evidence>
<dbReference type="InterPro" id="IPR024567">
    <property type="entry name" value="RNase_HII/HIII_dom"/>
</dbReference>
<keyword evidence="13 14" id="KW-0464">Manganese</keyword>
<dbReference type="InterPro" id="IPR012337">
    <property type="entry name" value="RNaseH-like_sf"/>
</dbReference>
<dbReference type="HAMAP" id="MF_00052_B">
    <property type="entry name" value="RNase_HII_B"/>
    <property type="match status" value="1"/>
</dbReference>
<evidence type="ECO:0000256" key="15">
    <source>
        <dbReference type="PROSITE-ProRule" id="PRU01319"/>
    </source>
</evidence>